<dbReference type="PANTHER" id="PTHR42076:SF1">
    <property type="entry name" value="CYANOVIRIN-N DOMAIN-CONTAINING PROTEIN"/>
    <property type="match status" value="1"/>
</dbReference>
<dbReference type="VEuPathDB" id="FungiDB:ASPWEDRAFT_37718"/>
<sequence>MSFHLTAEDIEIRDNHILVARLQNEEGEFVDADIDLDEHIGNDEGSFVWDGGSFSESAEDVEFAIEGDGEVPVLRGKLSNSEGEMSDSDLNLSERIINVNGEFIYQE</sequence>
<organism evidence="2 3">
    <name type="scientific">Aspergillus wentii DTO 134E9</name>
    <dbReference type="NCBI Taxonomy" id="1073089"/>
    <lineage>
        <taxon>Eukaryota</taxon>
        <taxon>Fungi</taxon>
        <taxon>Dikarya</taxon>
        <taxon>Ascomycota</taxon>
        <taxon>Pezizomycotina</taxon>
        <taxon>Eurotiomycetes</taxon>
        <taxon>Eurotiomycetidae</taxon>
        <taxon>Eurotiales</taxon>
        <taxon>Aspergillaceae</taxon>
        <taxon>Aspergillus</taxon>
        <taxon>Aspergillus subgen. Cremei</taxon>
    </lineage>
</organism>
<gene>
    <name evidence="2" type="ORF">ASPWEDRAFT_37718</name>
</gene>
<dbReference type="STRING" id="1073089.A0A1L9RY79"/>
<dbReference type="AlphaFoldDB" id="A0A1L9RY79"/>
<dbReference type="EMBL" id="KV878210">
    <property type="protein sequence ID" value="OJJ39853.1"/>
    <property type="molecule type" value="Genomic_DNA"/>
</dbReference>
<reference evidence="3" key="1">
    <citation type="journal article" date="2017" name="Genome Biol.">
        <title>Comparative genomics reveals high biological diversity and specific adaptations in the industrially and medically important fungal genus Aspergillus.</title>
        <authorList>
            <person name="de Vries R.P."/>
            <person name="Riley R."/>
            <person name="Wiebenga A."/>
            <person name="Aguilar-Osorio G."/>
            <person name="Amillis S."/>
            <person name="Uchima C.A."/>
            <person name="Anderluh G."/>
            <person name="Asadollahi M."/>
            <person name="Askin M."/>
            <person name="Barry K."/>
            <person name="Battaglia E."/>
            <person name="Bayram O."/>
            <person name="Benocci T."/>
            <person name="Braus-Stromeyer S.A."/>
            <person name="Caldana C."/>
            <person name="Canovas D."/>
            <person name="Cerqueira G.C."/>
            <person name="Chen F."/>
            <person name="Chen W."/>
            <person name="Choi C."/>
            <person name="Clum A."/>
            <person name="Dos Santos R.A."/>
            <person name="Damasio A.R."/>
            <person name="Diallinas G."/>
            <person name="Emri T."/>
            <person name="Fekete E."/>
            <person name="Flipphi M."/>
            <person name="Freyberg S."/>
            <person name="Gallo A."/>
            <person name="Gournas C."/>
            <person name="Habgood R."/>
            <person name="Hainaut M."/>
            <person name="Harispe M.L."/>
            <person name="Henrissat B."/>
            <person name="Hilden K.S."/>
            <person name="Hope R."/>
            <person name="Hossain A."/>
            <person name="Karabika E."/>
            <person name="Karaffa L."/>
            <person name="Karanyi Z."/>
            <person name="Krasevec N."/>
            <person name="Kuo A."/>
            <person name="Kusch H."/>
            <person name="LaButti K."/>
            <person name="Lagendijk E.L."/>
            <person name="Lapidus A."/>
            <person name="Levasseur A."/>
            <person name="Lindquist E."/>
            <person name="Lipzen A."/>
            <person name="Logrieco A.F."/>
            <person name="MacCabe A."/>
            <person name="Maekelae M.R."/>
            <person name="Malavazi I."/>
            <person name="Melin P."/>
            <person name="Meyer V."/>
            <person name="Mielnichuk N."/>
            <person name="Miskei M."/>
            <person name="Molnar A.P."/>
            <person name="Mule G."/>
            <person name="Ngan C.Y."/>
            <person name="Orejas M."/>
            <person name="Orosz E."/>
            <person name="Ouedraogo J.P."/>
            <person name="Overkamp K.M."/>
            <person name="Park H.-S."/>
            <person name="Perrone G."/>
            <person name="Piumi F."/>
            <person name="Punt P.J."/>
            <person name="Ram A.F."/>
            <person name="Ramon A."/>
            <person name="Rauscher S."/>
            <person name="Record E."/>
            <person name="Riano-Pachon D.M."/>
            <person name="Robert V."/>
            <person name="Roehrig J."/>
            <person name="Ruller R."/>
            <person name="Salamov A."/>
            <person name="Salih N.S."/>
            <person name="Samson R.A."/>
            <person name="Sandor E."/>
            <person name="Sanguinetti M."/>
            <person name="Schuetze T."/>
            <person name="Sepcic K."/>
            <person name="Shelest E."/>
            <person name="Sherlock G."/>
            <person name="Sophianopoulou V."/>
            <person name="Squina F.M."/>
            <person name="Sun H."/>
            <person name="Susca A."/>
            <person name="Todd R.B."/>
            <person name="Tsang A."/>
            <person name="Unkles S.E."/>
            <person name="van de Wiele N."/>
            <person name="van Rossen-Uffink D."/>
            <person name="Oliveira J.V."/>
            <person name="Vesth T.C."/>
            <person name="Visser J."/>
            <person name="Yu J.-H."/>
            <person name="Zhou M."/>
            <person name="Andersen M.R."/>
            <person name="Archer D.B."/>
            <person name="Baker S.E."/>
            <person name="Benoit I."/>
            <person name="Brakhage A.A."/>
            <person name="Braus G.H."/>
            <person name="Fischer R."/>
            <person name="Frisvad J.C."/>
            <person name="Goldman G.H."/>
            <person name="Houbraken J."/>
            <person name="Oakley B."/>
            <person name="Pocsi I."/>
            <person name="Scazzocchio C."/>
            <person name="Seiboth B."/>
            <person name="vanKuyk P.A."/>
            <person name="Wortman J."/>
            <person name="Dyer P.S."/>
            <person name="Grigoriev I.V."/>
        </authorList>
    </citation>
    <scope>NUCLEOTIDE SEQUENCE [LARGE SCALE GENOMIC DNA]</scope>
    <source>
        <strain evidence="3">DTO 134E9</strain>
    </source>
</reference>
<proteinExistence type="predicted"/>
<evidence type="ECO:0000259" key="1">
    <source>
        <dbReference type="SMART" id="SM01111"/>
    </source>
</evidence>
<dbReference type="InterPro" id="IPR036673">
    <property type="entry name" value="Cyanovirin-N_sf"/>
</dbReference>
<protein>
    <recommendedName>
        <fullName evidence="1">Cyanovirin-N domain-containing protein</fullName>
    </recommendedName>
</protein>
<dbReference type="Pfam" id="PF08881">
    <property type="entry name" value="CVNH"/>
    <property type="match status" value="1"/>
</dbReference>
<dbReference type="RefSeq" id="XP_040693529.1">
    <property type="nucleotide sequence ID" value="XM_040834742.1"/>
</dbReference>
<dbReference type="PANTHER" id="PTHR42076">
    <property type="entry name" value="CYANOVIRIN-N HOMOLOG"/>
    <property type="match status" value="1"/>
</dbReference>
<dbReference type="SMART" id="SM01111">
    <property type="entry name" value="CVNH"/>
    <property type="match status" value="1"/>
</dbReference>
<dbReference type="InterPro" id="IPR011058">
    <property type="entry name" value="Cyanovirin-N"/>
</dbReference>
<keyword evidence="3" id="KW-1185">Reference proteome</keyword>
<dbReference type="OrthoDB" id="2441380at2759"/>
<evidence type="ECO:0000313" key="2">
    <source>
        <dbReference type="EMBL" id="OJJ39853.1"/>
    </source>
</evidence>
<accession>A0A1L9RY79</accession>
<dbReference type="GeneID" id="63750590"/>
<name>A0A1L9RY79_ASPWE</name>
<dbReference type="Proteomes" id="UP000184383">
    <property type="component" value="Unassembled WGS sequence"/>
</dbReference>
<feature type="domain" description="Cyanovirin-N" evidence="1">
    <location>
        <begin position="2"/>
        <end position="105"/>
    </location>
</feature>
<dbReference type="Gene3D" id="2.30.60.10">
    <property type="entry name" value="Cyanovirin-N"/>
    <property type="match status" value="1"/>
</dbReference>
<evidence type="ECO:0000313" key="3">
    <source>
        <dbReference type="Proteomes" id="UP000184383"/>
    </source>
</evidence>
<dbReference type="SUPFAM" id="SSF51322">
    <property type="entry name" value="Cyanovirin-N"/>
    <property type="match status" value="1"/>
</dbReference>